<organism evidence="1 2">
    <name type="scientific">Desulfofustis glycolicus DSM 9705</name>
    <dbReference type="NCBI Taxonomy" id="1121409"/>
    <lineage>
        <taxon>Bacteria</taxon>
        <taxon>Pseudomonadati</taxon>
        <taxon>Thermodesulfobacteriota</taxon>
        <taxon>Desulfobulbia</taxon>
        <taxon>Desulfobulbales</taxon>
        <taxon>Desulfocapsaceae</taxon>
        <taxon>Desulfofustis</taxon>
    </lineage>
</organism>
<dbReference type="OrthoDB" id="9949556at2"/>
<accession>A0A1M5YMV7</accession>
<proteinExistence type="predicted"/>
<gene>
    <name evidence="1" type="ORF">SAMN02745124_04223</name>
</gene>
<dbReference type="Proteomes" id="UP000184139">
    <property type="component" value="Unassembled WGS sequence"/>
</dbReference>
<evidence type="ECO:0000313" key="2">
    <source>
        <dbReference type="Proteomes" id="UP000184139"/>
    </source>
</evidence>
<dbReference type="RefSeq" id="WP_073379207.1">
    <property type="nucleotide sequence ID" value="NZ_FQXS01000044.1"/>
</dbReference>
<evidence type="ECO:0000313" key="1">
    <source>
        <dbReference type="EMBL" id="SHI13239.1"/>
    </source>
</evidence>
<dbReference type="STRING" id="1121409.SAMN02745124_04223"/>
<reference evidence="1 2" key="1">
    <citation type="submission" date="2016-11" db="EMBL/GenBank/DDBJ databases">
        <authorList>
            <person name="Jaros S."/>
            <person name="Januszkiewicz K."/>
            <person name="Wedrychowicz H."/>
        </authorList>
    </citation>
    <scope>NUCLEOTIDE SEQUENCE [LARGE SCALE GENOMIC DNA]</scope>
    <source>
        <strain evidence="1 2">DSM 9705</strain>
    </source>
</reference>
<name>A0A1M5YMV7_9BACT</name>
<keyword evidence="2" id="KW-1185">Reference proteome</keyword>
<sequence>MNALTVVKKMKKMGGRSYGAKRFVIFLINRRLARNRGAAALGSITDLRVDRTDRSLLVQSTRDGAVTTLNISGYRFFTERQRSYLGWSALEIDGPMRHHYWQALLGVHRIEVPKSSVKFLEALL</sequence>
<dbReference type="EMBL" id="FQXS01000044">
    <property type="protein sequence ID" value="SHI13239.1"/>
    <property type="molecule type" value="Genomic_DNA"/>
</dbReference>
<dbReference type="AlphaFoldDB" id="A0A1M5YMV7"/>
<protein>
    <submittedName>
        <fullName evidence="1">Uncharacterized protein</fullName>
    </submittedName>
</protein>